<evidence type="ECO:0000313" key="2">
    <source>
        <dbReference type="WBParaSite" id="ES5_v2.g21903.t1"/>
    </source>
</evidence>
<sequence>CESEEKDEFKKSKSFNNSTHSLHIATYENSAEATADSDGVKNEKAQKKGGENLGLSKKWKTSNDFIDGLKLIIQNQFEFPRQQDTVSGRPEVMQFKASQRLLNPNQMNANNQTPQGSPSVC</sequence>
<dbReference type="WBParaSite" id="ES5_v2.g21903.t1">
    <property type="protein sequence ID" value="ES5_v2.g21903.t1"/>
    <property type="gene ID" value="ES5_v2.g21903"/>
</dbReference>
<protein>
    <submittedName>
        <fullName evidence="2">Uncharacterized protein</fullName>
    </submittedName>
</protein>
<organism evidence="1 2">
    <name type="scientific">Panagrolaimus sp. ES5</name>
    <dbReference type="NCBI Taxonomy" id="591445"/>
    <lineage>
        <taxon>Eukaryota</taxon>
        <taxon>Metazoa</taxon>
        <taxon>Ecdysozoa</taxon>
        <taxon>Nematoda</taxon>
        <taxon>Chromadorea</taxon>
        <taxon>Rhabditida</taxon>
        <taxon>Tylenchina</taxon>
        <taxon>Panagrolaimomorpha</taxon>
        <taxon>Panagrolaimoidea</taxon>
        <taxon>Panagrolaimidae</taxon>
        <taxon>Panagrolaimus</taxon>
    </lineage>
</organism>
<accession>A0AC34FWH3</accession>
<name>A0AC34FWH3_9BILA</name>
<dbReference type="Proteomes" id="UP000887579">
    <property type="component" value="Unplaced"/>
</dbReference>
<evidence type="ECO:0000313" key="1">
    <source>
        <dbReference type="Proteomes" id="UP000887579"/>
    </source>
</evidence>
<reference evidence="2" key="1">
    <citation type="submission" date="2022-11" db="UniProtKB">
        <authorList>
            <consortium name="WormBaseParasite"/>
        </authorList>
    </citation>
    <scope>IDENTIFICATION</scope>
</reference>
<proteinExistence type="predicted"/>